<reference evidence="3 4" key="1">
    <citation type="submission" date="2017-09" db="EMBL/GenBank/DDBJ databases">
        <title>FDA dAtabase for Regulatory Grade micrObial Sequences (FDA-ARGOS): Supporting development and validation of Infectious Disease Dx tests.</title>
        <authorList>
            <person name="Minogue T."/>
            <person name="Wolcott M."/>
            <person name="Wasieloski L."/>
            <person name="Aguilar W."/>
            <person name="Moore D."/>
            <person name="Tallon L."/>
            <person name="Sadzewicz L."/>
            <person name="Ott S."/>
            <person name="Zhao X."/>
            <person name="Nagaraj S."/>
            <person name="Vavikolanu K."/>
            <person name="Aluvathingal J."/>
            <person name="Nadendla S."/>
            <person name="Sichtig H."/>
        </authorList>
    </citation>
    <scope>NUCLEOTIDE SEQUENCE [LARGE SCALE GENOMIC DNA]</scope>
    <source>
        <strain evidence="3 4">FDAARGOS_392</strain>
    </source>
</reference>
<gene>
    <name evidence="3" type="ORF">CO704_17765</name>
</gene>
<dbReference type="InterPro" id="IPR025743">
    <property type="entry name" value="TssM1_N"/>
</dbReference>
<keyword evidence="1" id="KW-0812">Transmembrane</keyword>
<organism evidence="3 4">
    <name type="scientific">Cedecea neteri</name>
    <dbReference type="NCBI Taxonomy" id="158822"/>
    <lineage>
        <taxon>Bacteria</taxon>
        <taxon>Pseudomonadati</taxon>
        <taxon>Pseudomonadota</taxon>
        <taxon>Gammaproteobacteria</taxon>
        <taxon>Enterobacterales</taxon>
        <taxon>Enterobacteriaceae</taxon>
        <taxon>Cedecea</taxon>
    </lineage>
</organism>
<dbReference type="InterPro" id="IPR053156">
    <property type="entry name" value="T6SS_TssM-like"/>
</dbReference>
<evidence type="ECO:0000256" key="1">
    <source>
        <dbReference type="SAM" id="Phobius"/>
    </source>
</evidence>
<evidence type="ECO:0000313" key="3">
    <source>
        <dbReference type="EMBL" id="ATF93816.1"/>
    </source>
</evidence>
<sequence length="1136" mass="129149">MLKKLACFTGWLLVLCLSLLFSFTLGLWQDWRTSSILVFWLLMLLITVLLWCVGHTLVLVIKGKKGRRLFEKFRLSRREFVLKAHWKTGASIIKRARRQREKLPLYLLLGDRCGKSTLLASAGLPTFYNDADDTLIRPTRTLRWWFFRQLCVLDVSSNFLSGSPAVAQAWKRLVQWCTSMPAPAGVIIAIPVTSLLNPDLSALHALIRQQRALLEPLVRRFGEQLPLHILITQCDRFPGFSLWAQQLSPEQRLQPLGYTWSHPPHIDGQDEQILHPLFSALKQGMSRVRLSMGRSVGLTATEDATLLDFPETFSRLEPVLRYAVASLCEPNAYFRHTSLSSIWFCATEPLDENRSRRTGLFVHHLFANHLKDLGLRRSKQRWLHRPHVKKACVLALSLAAVWITVSAWLSYEYLQTNVRQQSPDNLAKFLAKDEQRHHLSLRYLPFLPLIEEQRQIAETRLIQSPSTKRKPQVSLDAYQWQVLRAAPEEQRDLILSLADAVITWQQMRTGVTLDELQNNPPVKKALLQRKYSQKLSPLSIMAIERHYMRTPEGERWLFTAQRLLETLVNHDPALQWLVAPEVMHHPLQAAAWWPSLPDSITLSGLWTLEGEKTLFGWISTLEKAVAHPLPILTQEKTRWPTRRQDAWRQYLIEVSAHLSSVSPSGIPRTQLVAMGQNKSSAMQFVHRTLHELQDITVPQAQPWLQTLRQLQQLSTEANASAMVRRTTQIDRQVRQSLTDWLQGSRDTKMPGRAAPADRAWLHWQTVRNKAVKEAVSQGAPDAHLTRALFAKNENGDGNPITDLLPALTALQEHLTPQNTDAGVNAVWLFYQNDAQRLAANAIHQSTCWLNEQWKRSVIWPLGKNNDTRDYEQQQALSQQLIGDFLRGPANAFLEKDKSGLSAVSFAGIHAPLTAEFIHLVRHSYPAEKLLDIQERESTRDEDQITALVAKVAALEAEQNALSKKSWKLNINSMPATVPGGAQLVPTGTQLTLSCQNGEQKFISMNFADTHGFSWQPGHCTDVTVSVMFPGFTVHHRLYGEDAWPTFIRRFTSGEALFQSSEFGEDADLLEQTGIKHLLVRFALSETNEIETAWQAWYARAQNIDELNTQIADLAFRSEQHTNTPISALPGDIAQCN</sequence>
<dbReference type="AlphaFoldDB" id="A0A291E1P1"/>
<feature type="transmembrane region" description="Helical" evidence="1">
    <location>
        <begin position="38"/>
        <end position="61"/>
    </location>
</feature>
<feature type="transmembrane region" description="Helical" evidence="1">
    <location>
        <begin position="391"/>
        <end position="411"/>
    </location>
</feature>
<dbReference type="Pfam" id="PF14331">
    <property type="entry name" value="IcmF-related_N"/>
    <property type="match status" value="1"/>
</dbReference>
<protein>
    <recommendedName>
        <fullName evidence="2">Type VI secretion system component TssM1 N-terminal domain-containing protein</fullName>
    </recommendedName>
</protein>
<evidence type="ECO:0000313" key="4">
    <source>
        <dbReference type="Proteomes" id="UP000217979"/>
    </source>
</evidence>
<dbReference type="PANTHER" id="PTHR36153:SF1">
    <property type="entry name" value="TYPE VI SECRETION SYSTEM COMPONENT TSSM1"/>
    <property type="match status" value="1"/>
</dbReference>
<dbReference type="RefSeq" id="WP_061278364.1">
    <property type="nucleotide sequence ID" value="NZ_CP023525.1"/>
</dbReference>
<keyword evidence="1" id="KW-0472">Membrane</keyword>
<dbReference type="Proteomes" id="UP000217979">
    <property type="component" value="Chromosome"/>
</dbReference>
<dbReference type="EMBL" id="CP023525">
    <property type="protein sequence ID" value="ATF93816.1"/>
    <property type="molecule type" value="Genomic_DNA"/>
</dbReference>
<proteinExistence type="predicted"/>
<feature type="domain" description="Type VI secretion system component TssM1 N-terminal" evidence="2">
    <location>
        <begin position="169"/>
        <end position="351"/>
    </location>
</feature>
<accession>A0A291E1P1</accession>
<name>A0A291E1P1_9ENTR</name>
<evidence type="ECO:0000259" key="2">
    <source>
        <dbReference type="Pfam" id="PF14331"/>
    </source>
</evidence>
<keyword evidence="1" id="KW-1133">Transmembrane helix</keyword>
<dbReference type="PANTHER" id="PTHR36153">
    <property type="entry name" value="INNER MEMBRANE PROTEIN-RELATED"/>
    <property type="match status" value="1"/>
</dbReference>